<accession>A0AAD2GB83</accession>
<evidence type="ECO:0000256" key="1">
    <source>
        <dbReference type="SAM" id="MobiDB-lite"/>
    </source>
</evidence>
<feature type="compositionally biased region" description="Polar residues" evidence="1">
    <location>
        <begin position="111"/>
        <end position="125"/>
    </location>
</feature>
<dbReference type="Proteomes" id="UP001295423">
    <property type="component" value="Unassembled WGS sequence"/>
</dbReference>
<feature type="compositionally biased region" description="Polar residues" evidence="1">
    <location>
        <begin position="329"/>
        <end position="346"/>
    </location>
</feature>
<name>A0AAD2GB83_9STRA</name>
<gene>
    <name evidence="2" type="ORF">CYCCA115_LOCUS23277</name>
</gene>
<feature type="region of interest" description="Disordered" evidence="1">
    <location>
        <begin position="242"/>
        <end position="346"/>
    </location>
</feature>
<evidence type="ECO:0000313" key="3">
    <source>
        <dbReference type="Proteomes" id="UP001295423"/>
    </source>
</evidence>
<comment type="caution">
    <text evidence="2">The sequence shown here is derived from an EMBL/GenBank/DDBJ whole genome shotgun (WGS) entry which is preliminary data.</text>
</comment>
<sequence length="361" mass="38383">MSDNEETKNEPVIHLKVPTEIHRDTIKRRGMFAKRDKTEASSRRLLIADSVDDVLYPPPAPVRMAQNYTPIAKEVKTVDSAKIDESGRSVVSELTLDASARTRGVDASARTIDSSNRTEPSSNVVRQRKAPKAKSPKQKTKKTVKPKKSASGDDEDDDDDDSVSVLSDELSTISEKRSKKNGSSRSLSSTSSKKSATKKKKKTSKANRRASMKSMGSCESIDELTVTSGEMSFDGLSLADSITADSGSADAPVSSRSAATTDSSRRSHKSKKSSSATSRRSSTGEISKSSKKSKGSKKSSKGSVPMVIGSGCGGDTDEVSEVGEKPPSLMNSTLSDGGADTNAQESAVLSQGLQALGQFYE</sequence>
<feature type="region of interest" description="Disordered" evidence="1">
    <location>
        <begin position="97"/>
        <end position="221"/>
    </location>
</feature>
<protein>
    <submittedName>
        <fullName evidence="2">Uncharacterized protein</fullName>
    </submittedName>
</protein>
<organism evidence="2 3">
    <name type="scientific">Cylindrotheca closterium</name>
    <dbReference type="NCBI Taxonomy" id="2856"/>
    <lineage>
        <taxon>Eukaryota</taxon>
        <taxon>Sar</taxon>
        <taxon>Stramenopiles</taxon>
        <taxon>Ochrophyta</taxon>
        <taxon>Bacillariophyta</taxon>
        <taxon>Bacillariophyceae</taxon>
        <taxon>Bacillariophycidae</taxon>
        <taxon>Bacillariales</taxon>
        <taxon>Bacillariaceae</taxon>
        <taxon>Cylindrotheca</taxon>
    </lineage>
</organism>
<feature type="compositionally biased region" description="Basic residues" evidence="1">
    <location>
        <begin position="289"/>
        <end position="300"/>
    </location>
</feature>
<feature type="compositionally biased region" description="Low complexity" evidence="1">
    <location>
        <begin position="273"/>
        <end position="283"/>
    </location>
</feature>
<reference evidence="2" key="1">
    <citation type="submission" date="2023-08" db="EMBL/GenBank/DDBJ databases">
        <authorList>
            <person name="Audoor S."/>
            <person name="Bilcke G."/>
        </authorList>
    </citation>
    <scope>NUCLEOTIDE SEQUENCE</scope>
</reference>
<evidence type="ECO:0000313" key="2">
    <source>
        <dbReference type="EMBL" id="CAJ1968523.1"/>
    </source>
</evidence>
<feature type="compositionally biased region" description="Acidic residues" evidence="1">
    <location>
        <begin position="152"/>
        <end position="162"/>
    </location>
</feature>
<proteinExistence type="predicted"/>
<feature type="compositionally biased region" description="Low complexity" evidence="1">
    <location>
        <begin position="183"/>
        <end position="194"/>
    </location>
</feature>
<keyword evidence="3" id="KW-1185">Reference proteome</keyword>
<feature type="compositionally biased region" description="Basic residues" evidence="1">
    <location>
        <begin position="126"/>
        <end position="148"/>
    </location>
</feature>
<dbReference type="AlphaFoldDB" id="A0AAD2GB83"/>
<dbReference type="EMBL" id="CAKOGP040002391">
    <property type="protein sequence ID" value="CAJ1968523.1"/>
    <property type="molecule type" value="Genomic_DNA"/>
</dbReference>
<feature type="compositionally biased region" description="Basic residues" evidence="1">
    <location>
        <begin position="195"/>
        <end position="211"/>
    </location>
</feature>